<sequence length="79" mass="9163">MNSLKRRLVTDWQRLMVAILVKSESGALPIRRGDMTLEEHRDSLLKEKVEEKKDQKYKDGYVDGVLDMYNMVKAHQAGV</sequence>
<accession>A0A0F9SD66</accession>
<comment type="caution">
    <text evidence="1">The sequence shown here is derived from an EMBL/GenBank/DDBJ whole genome shotgun (WGS) entry which is preliminary data.</text>
</comment>
<dbReference type="EMBL" id="LAZR01002075">
    <property type="protein sequence ID" value="KKN34941.1"/>
    <property type="molecule type" value="Genomic_DNA"/>
</dbReference>
<protein>
    <submittedName>
        <fullName evidence="1">Uncharacterized protein</fullName>
    </submittedName>
</protein>
<proteinExistence type="predicted"/>
<evidence type="ECO:0000313" key="1">
    <source>
        <dbReference type="EMBL" id="KKN34941.1"/>
    </source>
</evidence>
<organism evidence="1">
    <name type="scientific">marine sediment metagenome</name>
    <dbReference type="NCBI Taxonomy" id="412755"/>
    <lineage>
        <taxon>unclassified sequences</taxon>
        <taxon>metagenomes</taxon>
        <taxon>ecological metagenomes</taxon>
    </lineage>
</organism>
<dbReference type="AlphaFoldDB" id="A0A0F9SD66"/>
<name>A0A0F9SD66_9ZZZZ</name>
<reference evidence="1" key="1">
    <citation type="journal article" date="2015" name="Nature">
        <title>Complex archaea that bridge the gap between prokaryotes and eukaryotes.</title>
        <authorList>
            <person name="Spang A."/>
            <person name="Saw J.H."/>
            <person name="Jorgensen S.L."/>
            <person name="Zaremba-Niedzwiedzka K."/>
            <person name="Martijn J."/>
            <person name="Lind A.E."/>
            <person name="van Eijk R."/>
            <person name="Schleper C."/>
            <person name="Guy L."/>
            <person name="Ettema T.J."/>
        </authorList>
    </citation>
    <scope>NUCLEOTIDE SEQUENCE</scope>
</reference>
<gene>
    <name evidence="1" type="ORF">LCGC14_0788820</name>
</gene>